<gene>
    <name evidence="4" type="ORF">J8380_16240</name>
</gene>
<feature type="region of interest" description="Disordered" evidence="2">
    <location>
        <begin position="141"/>
        <end position="170"/>
    </location>
</feature>
<feature type="coiled-coil region" evidence="1">
    <location>
        <begin position="61"/>
        <end position="88"/>
    </location>
</feature>
<sequence>MGIHLTLDDLRRVQQVLETDTAWTPTRLRQVLLVLLAKNAQQREDFERLYQQFQQAEDGDATQQAVDIARLQQDLQQLVAQFEQQREQPKTVQPQLVDAQEEAGSGRFWWIVTLLIAGVFIGTLVLLTHLNKPASQQLVSKPTTTTTALPTVDSTPSPVLPLHPCGEGSG</sequence>
<keyword evidence="1" id="KW-0175">Coiled coil</keyword>
<accession>A0ABX7X2C7</accession>
<evidence type="ECO:0000313" key="4">
    <source>
        <dbReference type="EMBL" id="QTR49756.1"/>
    </source>
</evidence>
<dbReference type="RefSeq" id="WP_210226586.1">
    <property type="nucleotide sequence ID" value="NZ_CP072800.1"/>
</dbReference>
<dbReference type="Proteomes" id="UP000672027">
    <property type="component" value="Chromosome"/>
</dbReference>
<proteinExistence type="predicted"/>
<keyword evidence="3" id="KW-1133">Transmembrane helix</keyword>
<protein>
    <submittedName>
        <fullName evidence="4">Uncharacterized protein</fullName>
    </submittedName>
</protein>
<dbReference type="EMBL" id="CP072800">
    <property type="protein sequence ID" value="QTR49756.1"/>
    <property type="molecule type" value="Genomic_DNA"/>
</dbReference>
<keyword evidence="3" id="KW-0812">Transmembrane</keyword>
<evidence type="ECO:0000256" key="2">
    <source>
        <dbReference type="SAM" id="MobiDB-lite"/>
    </source>
</evidence>
<reference evidence="4 5" key="1">
    <citation type="submission" date="2021-04" db="EMBL/GenBank/DDBJ databases">
        <title>Genomics, taxonomy and metabolism of representatives of sulfur bacteria of the genus Thiothrix: Thiothrix fructosivorans QT, Thiothrix unzii A1T and three new species, Thiothrix subterranea sp. nov., Thiothrix litoralis sp. nov. and 'Candidatus Thiothrix anitrata' sp. nov.</title>
        <authorList>
            <person name="Ravin N.V."/>
            <person name="Smolyakov D."/>
            <person name="Rudenko T.S."/>
            <person name="Mardanov A.V."/>
            <person name="Beletsky A.V."/>
            <person name="Markov N.D."/>
            <person name="Fomenkov A.I."/>
            <person name="Roberts R.J."/>
            <person name="Karnachuk O.V."/>
            <person name="Novikov A."/>
            <person name="Grabovich M.Y."/>
        </authorList>
    </citation>
    <scope>NUCLEOTIDE SEQUENCE [LARGE SCALE GENOMIC DNA]</scope>
    <source>
        <strain evidence="4 5">A52</strain>
    </source>
</reference>
<feature type="compositionally biased region" description="Low complexity" evidence="2">
    <location>
        <begin position="142"/>
        <end position="156"/>
    </location>
</feature>
<keyword evidence="3" id="KW-0472">Membrane</keyword>
<name>A0ABX7X2C7_9GAMM</name>
<evidence type="ECO:0000256" key="1">
    <source>
        <dbReference type="SAM" id="Coils"/>
    </source>
</evidence>
<evidence type="ECO:0000256" key="3">
    <source>
        <dbReference type="SAM" id="Phobius"/>
    </source>
</evidence>
<feature type="transmembrane region" description="Helical" evidence="3">
    <location>
        <begin position="108"/>
        <end position="127"/>
    </location>
</feature>
<organism evidence="4 5">
    <name type="scientific">Candidatus Thiothrix anitrata</name>
    <dbReference type="NCBI Taxonomy" id="2823902"/>
    <lineage>
        <taxon>Bacteria</taxon>
        <taxon>Pseudomonadati</taxon>
        <taxon>Pseudomonadota</taxon>
        <taxon>Gammaproteobacteria</taxon>
        <taxon>Thiotrichales</taxon>
        <taxon>Thiotrichaceae</taxon>
        <taxon>Thiothrix</taxon>
    </lineage>
</organism>
<keyword evidence="5" id="KW-1185">Reference proteome</keyword>
<evidence type="ECO:0000313" key="5">
    <source>
        <dbReference type="Proteomes" id="UP000672027"/>
    </source>
</evidence>